<feature type="domain" description="Phosducin" evidence="2">
    <location>
        <begin position="34"/>
        <end position="218"/>
    </location>
</feature>
<proteinExistence type="inferred from homology"/>
<reference evidence="3" key="1">
    <citation type="submission" date="2021-01" db="EMBL/GenBank/DDBJ databases">
        <authorList>
            <person name="Corre E."/>
            <person name="Pelletier E."/>
            <person name="Niang G."/>
            <person name="Scheremetjew M."/>
            <person name="Finn R."/>
            <person name="Kale V."/>
            <person name="Holt S."/>
            <person name="Cochrane G."/>
            <person name="Meng A."/>
            <person name="Brown T."/>
            <person name="Cohen L."/>
        </authorList>
    </citation>
    <scope>NUCLEOTIDE SEQUENCE</scope>
    <source>
        <strain evidence="3">CCMP1320</strain>
    </source>
</reference>
<dbReference type="PANTHER" id="PTHR21148">
    <property type="entry name" value="THIOREDOXIN DOMAIN-CONTAINING PROTEIN 9"/>
    <property type="match status" value="1"/>
</dbReference>
<evidence type="ECO:0000256" key="1">
    <source>
        <dbReference type="ARBA" id="ARBA00009686"/>
    </source>
</evidence>
<name>A0A7S3VPK8_DUNTE</name>
<sequence>MQAGQSQYAADAAQFGQNMNSIAHSQAMLAAIRDYQKEQLSKDKAKGGNREIALDVNELFDDAELQKLHEERIAKLKAEKEKRQEMSRRGHGSLEEITEGEFLETVTKADMVVCHFFHRDFERCKIMDKHLEILARRYFTTRFVKLSAPDAPFFTVKLGIKMLPCTIFFKHGVVVGQVLGFDGLGGVDDFQTSALEDRMHEAEVVAHPEMTEEEKQEAKAAAYKSHIRKGFSNFQKTGSDEDSDFD</sequence>
<accession>A0A7S3VPK8</accession>
<dbReference type="CDD" id="cd02989">
    <property type="entry name" value="Phd_like_TxnDC9"/>
    <property type="match status" value="1"/>
</dbReference>
<dbReference type="InterPro" id="IPR036249">
    <property type="entry name" value="Thioredoxin-like_sf"/>
</dbReference>
<evidence type="ECO:0000259" key="2">
    <source>
        <dbReference type="Pfam" id="PF02114"/>
    </source>
</evidence>
<dbReference type="EMBL" id="HBIP01022762">
    <property type="protein sequence ID" value="CAE0498554.1"/>
    <property type="molecule type" value="Transcribed_RNA"/>
</dbReference>
<dbReference type="AlphaFoldDB" id="A0A7S3VPK8"/>
<dbReference type="Pfam" id="PF02114">
    <property type="entry name" value="Phosducin"/>
    <property type="match status" value="1"/>
</dbReference>
<dbReference type="InterPro" id="IPR024253">
    <property type="entry name" value="Phosducin_thioredoxin-like_dom"/>
</dbReference>
<dbReference type="SUPFAM" id="SSF52833">
    <property type="entry name" value="Thioredoxin-like"/>
    <property type="match status" value="1"/>
</dbReference>
<evidence type="ECO:0000313" key="3">
    <source>
        <dbReference type="EMBL" id="CAE0498554.1"/>
    </source>
</evidence>
<dbReference type="Gene3D" id="3.40.30.10">
    <property type="entry name" value="Glutaredoxin"/>
    <property type="match status" value="1"/>
</dbReference>
<comment type="similarity">
    <text evidence="1">Belongs to the phosducin family.</text>
</comment>
<protein>
    <recommendedName>
        <fullName evidence="2">Phosducin domain-containing protein</fullName>
    </recommendedName>
</protein>
<gene>
    <name evidence="3" type="ORF">DTER00134_LOCUS13627</name>
</gene>
<organism evidence="3">
    <name type="scientific">Dunaliella tertiolecta</name>
    <name type="common">Green alga</name>
    <dbReference type="NCBI Taxonomy" id="3047"/>
    <lineage>
        <taxon>Eukaryota</taxon>
        <taxon>Viridiplantae</taxon>
        <taxon>Chlorophyta</taxon>
        <taxon>core chlorophytes</taxon>
        <taxon>Chlorophyceae</taxon>
        <taxon>CS clade</taxon>
        <taxon>Chlamydomonadales</taxon>
        <taxon>Dunaliellaceae</taxon>
        <taxon>Dunaliella</taxon>
    </lineage>
</organism>